<dbReference type="Proteomes" id="UP000503096">
    <property type="component" value="Chromosome"/>
</dbReference>
<gene>
    <name evidence="4" type="ORF">DSM104440_03670</name>
</gene>
<dbReference type="InterPro" id="IPR025392">
    <property type="entry name" value="DUF4124"/>
</dbReference>
<evidence type="ECO:0000256" key="1">
    <source>
        <dbReference type="SAM" id="Coils"/>
    </source>
</evidence>
<evidence type="ECO:0000256" key="2">
    <source>
        <dbReference type="SAM" id="SignalP"/>
    </source>
</evidence>
<organism evidence="4 5">
    <name type="scientific">Usitatibacter palustris</name>
    <dbReference type="NCBI Taxonomy" id="2732487"/>
    <lineage>
        <taxon>Bacteria</taxon>
        <taxon>Pseudomonadati</taxon>
        <taxon>Pseudomonadota</taxon>
        <taxon>Betaproteobacteria</taxon>
        <taxon>Nitrosomonadales</taxon>
        <taxon>Usitatibacteraceae</taxon>
        <taxon>Usitatibacter</taxon>
    </lineage>
</organism>
<keyword evidence="5" id="KW-1185">Reference proteome</keyword>
<dbReference type="KEGG" id="upl:DSM104440_03670"/>
<feature type="signal peptide" evidence="2">
    <location>
        <begin position="1"/>
        <end position="18"/>
    </location>
</feature>
<keyword evidence="1" id="KW-0175">Coiled coil</keyword>
<dbReference type="RefSeq" id="WP_171165292.1">
    <property type="nucleotide sequence ID" value="NZ_CP053073.1"/>
</dbReference>
<dbReference type="EMBL" id="CP053073">
    <property type="protein sequence ID" value="QJR16834.1"/>
    <property type="molecule type" value="Genomic_DNA"/>
</dbReference>
<evidence type="ECO:0000259" key="3">
    <source>
        <dbReference type="Pfam" id="PF13511"/>
    </source>
</evidence>
<reference evidence="4 5" key="1">
    <citation type="submission" date="2020-04" db="EMBL/GenBank/DDBJ databases">
        <title>Usitatibacter rugosus gen. nov., sp. nov. and Usitatibacter palustris sp. nov., novel members of Usitatibacteraceae fam. nov. within the order Nitrosomonadales isolated from soil.</title>
        <authorList>
            <person name="Huber K.J."/>
            <person name="Neumann-Schaal M."/>
            <person name="Geppert A."/>
            <person name="Luckner M."/>
            <person name="Wanner G."/>
            <person name="Overmann J."/>
        </authorList>
    </citation>
    <scope>NUCLEOTIDE SEQUENCE [LARGE SCALE GENOMIC DNA]</scope>
    <source>
        <strain evidence="4 5">Swamp67</strain>
    </source>
</reference>
<proteinExistence type="predicted"/>
<feature type="chain" id="PRO_5026919269" description="DUF4124 domain-containing protein" evidence="2">
    <location>
        <begin position="19"/>
        <end position="271"/>
    </location>
</feature>
<evidence type="ECO:0000313" key="5">
    <source>
        <dbReference type="Proteomes" id="UP000503096"/>
    </source>
</evidence>
<dbReference type="InParanoid" id="A0A6M4HDZ2"/>
<protein>
    <recommendedName>
        <fullName evidence="3">DUF4124 domain-containing protein</fullName>
    </recommendedName>
</protein>
<name>A0A6M4HDZ2_9PROT</name>
<keyword evidence="2" id="KW-0732">Signal</keyword>
<accession>A0A6M4HDZ2</accession>
<dbReference type="Pfam" id="PF13511">
    <property type="entry name" value="DUF4124"/>
    <property type="match status" value="1"/>
</dbReference>
<sequence>MRGLIVLLAAFAASTAGAAYRCVDEKGVTHIGDTPPAACAKVPMFEVSRSGTVLRKIDPTPTAEEAKSREEAAAKAKEEAKHAFEQRRKDIALLATYSAEKDFDIATERNTEPIQGRIAMVQERQKAVDKRLKEIEEEMEFYKAGKSKASSNSKVPAKTREIPIQLQTDHERTLGEQAHLKKNLAEYEKELADVKAKYDADRKRWKELKTNSTLRSQVNAPTKEDQEKLKNWTRGQAVCGEKTISCRRGESYLCLSKDGTWHSVPCEAPKL</sequence>
<dbReference type="AlphaFoldDB" id="A0A6M4HDZ2"/>
<feature type="domain" description="DUF4124" evidence="3">
    <location>
        <begin position="7"/>
        <end position="48"/>
    </location>
</feature>
<feature type="coiled-coil region" evidence="1">
    <location>
        <begin position="118"/>
        <end position="204"/>
    </location>
</feature>
<evidence type="ECO:0000313" key="4">
    <source>
        <dbReference type="EMBL" id="QJR16834.1"/>
    </source>
</evidence>